<feature type="domain" description="VOC" evidence="1">
    <location>
        <begin position="4"/>
        <end position="128"/>
    </location>
</feature>
<dbReference type="CDD" id="cd07251">
    <property type="entry name" value="VOC_like"/>
    <property type="match status" value="1"/>
</dbReference>
<dbReference type="PANTHER" id="PTHR36503">
    <property type="entry name" value="BLR2520 PROTEIN"/>
    <property type="match status" value="1"/>
</dbReference>
<dbReference type="Proteomes" id="UP000186919">
    <property type="component" value="Unassembled WGS sequence"/>
</dbReference>
<dbReference type="InterPro" id="IPR029068">
    <property type="entry name" value="Glyas_Bleomycin-R_OHBP_Dase"/>
</dbReference>
<dbReference type="Pfam" id="PF00903">
    <property type="entry name" value="Glyoxalase"/>
    <property type="match status" value="1"/>
</dbReference>
<evidence type="ECO:0000259" key="1">
    <source>
        <dbReference type="PROSITE" id="PS51819"/>
    </source>
</evidence>
<accession>A0A179V848</accession>
<evidence type="ECO:0000313" key="3">
    <source>
        <dbReference type="Proteomes" id="UP000186919"/>
    </source>
</evidence>
<dbReference type="InterPro" id="IPR037523">
    <property type="entry name" value="VOC_core"/>
</dbReference>
<sequence>MKQQLHFVTIAATDLDATRHFYGALGWTPLLDVEGEIVFYQSAPGQVLGFFLADKFNEDLATPGEQARVCGITLAHNVDTPEDVNELSGIMAAAGGTVLKHPQPGQFGGVFHAHVQDPNGLIWEIAHNPGWRIGPDGAVHLGA</sequence>
<organism evidence="2 3">
    <name type="scientific">Mycobacteroides immunogenum</name>
    <dbReference type="NCBI Taxonomy" id="83262"/>
    <lineage>
        <taxon>Bacteria</taxon>
        <taxon>Bacillati</taxon>
        <taxon>Actinomycetota</taxon>
        <taxon>Actinomycetes</taxon>
        <taxon>Mycobacteriales</taxon>
        <taxon>Mycobacteriaceae</taxon>
        <taxon>Mycobacteroides</taxon>
    </lineage>
</organism>
<dbReference type="InterPro" id="IPR004360">
    <property type="entry name" value="Glyas_Fos-R_dOase_dom"/>
</dbReference>
<protein>
    <submittedName>
        <fullName evidence="2">Glyoxalase</fullName>
    </submittedName>
</protein>
<dbReference type="PANTHER" id="PTHR36503:SF1">
    <property type="entry name" value="BLR2520 PROTEIN"/>
    <property type="match status" value="1"/>
</dbReference>
<dbReference type="SUPFAM" id="SSF54593">
    <property type="entry name" value="Glyoxalase/Bleomycin resistance protein/Dihydroxybiphenyl dioxygenase"/>
    <property type="match status" value="1"/>
</dbReference>
<evidence type="ECO:0000313" key="2">
    <source>
        <dbReference type="EMBL" id="OAT66486.1"/>
    </source>
</evidence>
<reference evidence="2 3" key="1">
    <citation type="submission" date="2016-01" db="EMBL/GenBank/DDBJ databases">
        <title>Mycobacterium immunogenum strain CD11_6 genome sequencing and assembly.</title>
        <authorList>
            <person name="Kaur G."/>
            <person name="Nair G.R."/>
            <person name="Mayilraj S."/>
        </authorList>
    </citation>
    <scope>NUCLEOTIDE SEQUENCE [LARGE SCALE GENOMIC DNA]</scope>
    <source>
        <strain evidence="2 3">CD11-6</strain>
    </source>
</reference>
<gene>
    <name evidence="2" type="ORF">AWB85_17410</name>
</gene>
<proteinExistence type="predicted"/>
<dbReference type="PROSITE" id="PS51819">
    <property type="entry name" value="VOC"/>
    <property type="match status" value="1"/>
</dbReference>
<dbReference type="RefSeq" id="WP_064633497.1">
    <property type="nucleotide sequence ID" value="NZ_LQYE01000032.1"/>
</dbReference>
<dbReference type="AlphaFoldDB" id="A0A179V848"/>
<comment type="caution">
    <text evidence="2">The sequence shown here is derived from an EMBL/GenBank/DDBJ whole genome shotgun (WGS) entry which is preliminary data.</text>
</comment>
<name>A0A179V848_9MYCO</name>
<dbReference type="EMBL" id="LQYE01000032">
    <property type="protein sequence ID" value="OAT66486.1"/>
    <property type="molecule type" value="Genomic_DNA"/>
</dbReference>
<dbReference type="Gene3D" id="3.10.180.10">
    <property type="entry name" value="2,3-Dihydroxybiphenyl 1,2-Dioxygenase, domain 1"/>
    <property type="match status" value="1"/>
</dbReference>